<keyword evidence="3" id="KW-1185">Reference proteome</keyword>
<feature type="non-terminal residue" evidence="2">
    <location>
        <position position="1"/>
    </location>
</feature>
<evidence type="ECO:0000313" key="3">
    <source>
        <dbReference type="Proteomes" id="UP000288429"/>
    </source>
</evidence>
<sequence>LQTKSFALEQSNWKLKSDSSELVAAKEVSEWQGNRGALRTTHDGSYSDLKASQMPDSRNSKESEPGLGTEKSASVET</sequence>
<dbReference type="EMBL" id="NIZV01000915">
    <property type="protein sequence ID" value="RSL79297.1"/>
    <property type="molecule type" value="Genomic_DNA"/>
</dbReference>
<feature type="region of interest" description="Disordered" evidence="1">
    <location>
        <begin position="29"/>
        <end position="77"/>
    </location>
</feature>
<dbReference type="Proteomes" id="UP000288429">
    <property type="component" value="Unassembled WGS sequence"/>
</dbReference>
<organism evidence="2 3">
    <name type="scientific">Fusarium ambrosium</name>
    <dbReference type="NCBI Taxonomy" id="131363"/>
    <lineage>
        <taxon>Eukaryota</taxon>
        <taxon>Fungi</taxon>
        <taxon>Dikarya</taxon>
        <taxon>Ascomycota</taxon>
        <taxon>Pezizomycotina</taxon>
        <taxon>Sordariomycetes</taxon>
        <taxon>Hypocreomycetidae</taxon>
        <taxon>Hypocreales</taxon>
        <taxon>Nectriaceae</taxon>
        <taxon>Fusarium</taxon>
        <taxon>Fusarium solani species complex</taxon>
    </lineage>
</organism>
<dbReference type="AlphaFoldDB" id="A0A428RP29"/>
<proteinExistence type="predicted"/>
<reference evidence="2 3" key="1">
    <citation type="submission" date="2017-06" db="EMBL/GenBank/DDBJ databases">
        <title>Cmopartive genomic analysis of Ambrosia Fusariam Clade fungi.</title>
        <authorList>
            <person name="Stajich J.E."/>
            <person name="Carrillo J."/>
            <person name="Kijimoto T."/>
            <person name="Eskalen A."/>
            <person name="O'Donnell K."/>
            <person name="Kasson M."/>
        </authorList>
    </citation>
    <scope>NUCLEOTIDE SEQUENCE [LARGE SCALE GENOMIC DNA]</scope>
    <source>
        <strain evidence="2 3">NRRL 20438</strain>
    </source>
</reference>
<accession>A0A428RP29</accession>
<gene>
    <name evidence="2" type="ORF">CDV31_017218</name>
</gene>
<evidence type="ECO:0000313" key="2">
    <source>
        <dbReference type="EMBL" id="RSL79297.1"/>
    </source>
</evidence>
<name>A0A428RP29_9HYPO</name>
<comment type="caution">
    <text evidence="2">The sequence shown here is derived from an EMBL/GenBank/DDBJ whole genome shotgun (WGS) entry which is preliminary data.</text>
</comment>
<protein>
    <submittedName>
        <fullName evidence="2">Uncharacterized protein</fullName>
    </submittedName>
</protein>
<evidence type="ECO:0000256" key="1">
    <source>
        <dbReference type="SAM" id="MobiDB-lite"/>
    </source>
</evidence>